<feature type="repeat" description="ANK" evidence="3">
    <location>
        <begin position="143"/>
        <end position="175"/>
    </location>
</feature>
<keyword evidence="5" id="KW-1185">Reference proteome</keyword>
<dbReference type="InterPro" id="IPR036770">
    <property type="entry name" value="Ankyrin_rpt-contain_sf"/>
</dbReference>
<dbReference type="SMART" id="SM00248">
    <property type="entry name" value="ANK"/>
    <property type="match status" value="7"/>
</dbReference>
<dbReference type="PANTHER" id="PTHR24198:SF165">
    <property type="entry name" value="ANKYRIN REPEAT-CONTAINING PROTEIN-RELATED"/>
    <property type="match status" value="1"/>
</dbReference>
<protein>
    <submittedName>
        <fullName evidence="4">Uncharacterized protein</fullName>
    </submittedName>
</protein>
<evidence type="ECO:0000256" key="1">
    <source>
        <dbReference type="ARBA" id="ARBA00022737"/>
    </source>
</evidence>
<feature type="repeat" description="ANK" evidence="3">
    <location>
        <begin position="249"/>
        <end position="281"/>
    </location>
</feature>
<gene>
    <name evidence="4" type="ORF">TKK_007238</name>
</gene>
<keyword evidence="2 3" id="KW-0040">ANK repeat</keyword>
<dbReference type="Gene3D" id="1.25.40.20">
    <property type="entry name" value="Ankyrin repeat-containing domain"/>
    <property type="match status" value="3"/>
</dbReference>
<evidence type="ECO:0000256" key="2">
    <source>
        <dbReference type="ARBA" id="ARBA00023043"/>
    </source>
</evidence>
<keyword evidence="1" id="KW-0677">Repeat</keyword>
<proteinExistence type="predicted"/>
<organism evidence="4 5">
    <name type="scientific">Trichogramma kaykai</name>
    <dbReference type="NCBI Taxonomy" id="54128"/>
    <lineage>
        <taxon>Eukaryota</taxon>
        <taxon>Metazoa</taxon>
        <taxon>Ecdysozoa</taxon>
        <taxon>Arthropoda</taxon>
        <taxon>Hexapoda</taxon>
        <taxon>Insecta</taxon>
        <taxon>Pterygota</taxon>
        <taxon>Neoptera</taxon>
        <taxon>Endopterygota</taxon>
        <taxon>Hymenoptera</taxon>
        <taxon>Apocrita</taxon>
        <taxon>Proctotrupomorpha</taxon>
        <taxon>Chalcidoidea</taxon>
        <taxon>Trichogrammatidae</taxon>
        <taxon>Trichogramma</taxon>
    </lineage>
</organism>
<comment type="caution">
    <text evidence="4">The sequence shown here is derived from an EMBL/GenBank/DDBJ whole genome shotgun (WGS) entry which is preliminary data.</text>
</comment>
<dbReference type="EMBL" id="JBJJXI010000056">
    <property type="protein sequence ID" value="KAL3399380.1"/>
    <property type="molecule type" value="Genomic_DNA"/>
</dbReference>
<dbReference type="InterPro" id="IPR002110">
    <property type="entry name" value="Ankyrin_rpt"/>
</dbReference>
<dbReference type="Pfam" id="PF12796">
    <property type="entry name" value="Ank_2"/>
    <property type="match status" value="1"/>
</dbReference>
<sequence length="616" mass="71866">MTFFNQFEKVKILRDNFRTWELESDRRDFLRQLCPLIKNWRTPDILNIFDREEIECLLADSVKYLASDTGDDRDELFINFLIRCDYRDEPNVNNDHRTTALHHLARSSPQETRHDNYFYLERMCLSLFQIYVSLGVNYIDDESGYTHFHIACRFGCKDVVWQFLERGQDPNILQQKTGDRPLHMAVKYRRMQVMELLLEAGADPNQVDIHGQTALHVIAKKNDGDYAESLFKLSWDRYRPLELNARDTLGNTPLHYALKFYRGELSKLLLVNGADPNVDNNYKKTPLHILSSSYHGCHFKEEFFSICDNMSLTLRTDVEDQWGDTPLLLALRNRSKKMVDLLIRRRADPNLVTLRWSTALHMICESDEHDQSAKWLFEICDKRNRTIQVEARDKAGNTLLQLAVTNVLPNTVEALLKHGADITNCVFPSFINPKALMYHKEFGFKMRVACGALAVAEHLQSNGYNFSRSDALSIMNFFHIHGLFKKSSTKVEESWYDDDDKEFASKAKEIMITSSTSLYDVLKLRPEEEDKLLTYADYSEFAFYRSLKIPGPHYRTCILHLCEKMSGGFFRRWALHDFWELIHKKLPLECCEKVLDNLTNEDLYHIVLAVDGKQSS</sequence>
<dbReference type="Proteomes" id="UP001627154">
    <property type="component" value="Unassembled WGS sequence"/>
</dbReference>
<name>A0ABD2X318_9HYME</name>
<dbReference type="PANTHER" id="PTHR24198">
    <property type="entry name" value="ANKYRIN REPEAT AND PROTEIN KINASE DOMAIN-CONTAINING PROTEIN"/>
    <property type="match status" value="1"/>
</dbReference>
<feature type="repeat" description="ANK" evidence="3">
    <location>
        <begin position="322"/>
        <end position="354"/>
    </location>
</feature>
<dbReference type="AlphaFoldDB" id="A0ABD2X318"/>
<accession>A0ABD2X318</accession>
<reference evidence="4 5" key="1">
    <citation type="journal article" date="2024" name="bioRxiv">
        <title>A reference genome for Trichogramma kaykai: A tiny desert-dwelling parasitoid wasp with competing sex-ratio distorters.</title>
        <authorList>
            <person name="Culotta J."/>
            <person name="Lindsey A.R."/>
        </authorList>
    </citation>
    <scope>NUCLEOTIDE SEQUENCE [LARGE SCALE GENOMIC DNA]</scope>
    <source>
        <strain evidence="4 5">KSX58</strain>
    </source>
</reference>
<evidence type="ECO:0000256" key="3">
    <source>
        <dbReference type="PROSITE-ProRule" id="PRU00023"/>
    </source>
</evidence>
<dbReference type="Pfam" id="PF00023">
    <property type="entry name" value="Ank"/>
    <property type="match status" value="1"/>
</dbReference>
<dbReference type="PROSITE" id="PS50297">
    <property type="entry name" value="ANK_REP_REGION"/>
    <property type="match status" value="3"/>
</dbReference>
<dbReference type="PROSITE" id="PS50088">
    <property type="entry name" value="ANK_REPEAT"/>
    <property type="match status" value="4"/>
</dbReference>
<dbReference type="SUPFAM" id="SSF48403">
    <property type="entry name" value="Ankyrin repeat"/>
    <property type="match status" value="1"/>
</dbReference>
<evidence type="ECO:0000313" key="4">
    <source>
        <dbReference type="EMBL" id="KAL3399380.1"/>
    </source>
</evidence>
<feature type="repeat" description="ANK" evidence="3">
    <location>
        <begin position="177"/>
        <end position="209"/>
    </location>
</feature>
<evidence type="ECO:0000313" key="5">
    <source>
        <dbReference type="Proteomes" id="UP001627154"/>
    </source>
</evidence>